<proteinExistence type="predicted"/>
<dbReference type="OrthoDB" id="8703255at2"/>
<name>A0A2S9GY83_9BURK</name>
<dbReference type="AlphaFoldDB" id="A0A2S9GY83"/>
<evidence type="ECO:0000313" key="1">
    <source>
        <dbReference type="EMBL" id="PRC92660.1"/>
    </source>
</evidence>
<keyword evidence="2" id="KW-1185">Reference proteome</keyword>
<comment type="caution">
    <text evidence="1">The sequence shown here is derived from an EMBL/GenBank/DDBJ whole genome shotgun (WGS) entry which is preliminary data.</text>
</comment>
<dbReference type="EMBL" id="PUGF01000012">
    <property type="protein sequence ID" value="PRC92660.1"/>
    <property type="molecule type" value="Genomic_DNA"/>
</dbReference>
<organism evidence="1 2">
    <name type="scientific">Solimicrobium silvestre</name>
    <dbReference type="NCBI Taxonomy" id="2099400"/>
    <lineage>
        <taxon>Bacteria</taxon>
        <taxon>Pseudomonadati</taxon>
        <taxon>Pseudomonadota</taxon>
        <taxon>Betaproteobacteria</taxon>
        <taxon>Burkholderiales</taxon>
        <taxon>Oxalobacteraceae</taxon>
        <taxon>Solimicrobium</taxon>
    </lineage>
</organism>
<gene>
    <name evidence="1" type="ORF">S2091_2715</name>
</gene>
<dbReference type="Proteomes" id="UP000237839">
    <property type="component" value="Unassembled WGS sequence"/>
</dbReference>
<sequence>MSIGQMYAKSVQSSNLKDDAYHHDTDKLAAMALSKRLGSELFRVKYANDATSYPRLLEEWICIVRNKAIHRKWPVHVRASYIAKAALDYWLNPVCQVCTGRGFDSKINKSGEYEHDCKPCGGSGRKSVSGEANLLQFIIDMVEALDDMERISGGLAIKRLADAFDF</sequence>
<protein>
    <submittedName>
        <fullName evidence="1">Uncharacterized protein</fullName>
    </submittedName>
</protein>
<evidence type="ECO:0000313" key="2">
    <source>
        <dbReference type="Proteomes" id="UP000237839"/>
    </source>
</evidence>
<dbReference type="Gene3D" id="6.20.20.10">
    <property type="match status" value="1"/>
</dbReference>
<accession>A0A2S9GY83</accession>
<reference evidence="1 2" key="1">
    <citation type="submission" date="2018-02" db="EMBL/GenBank/DDBJ databases">
        <title>Solimicrobium silvestre gen. nov., sp. nov., isolated from alpine forest soil.</title>
        <authorList>
            <person name="Margesin R."/>
            <person name="Albuquerque L."/>
            <person name="Zhang D.-C."/>
            <person name="Froufe H.J.C."/>
            <person name="Severino R."/>
            <person name="Roxo I."/>
            <person name="Egas C."/>
            <person name="Da Costa M.S."/>
        </authorList>
    </citation>
    <scope>NUCLEOTIDE SEQUENCE [LARGE SCALE GENOMIC DNA]</scope>
    <source>
        <strain evidence="1 2">S20-91</strain>
    </source>
</reference>
<dbReference type="RefSeq" id="WP_105532470.1">
    <property type="nucleotide sequence ID" value="NZ_PUGF01000012.1"/>
</dbReference>